<proteinExistence type="predicted"/>
<dbReference type="AlphaFoldDB" id="A0A8H6TFX3"/>
<dbReference type="Proteomes" id="UP000636479">
    <property type="component" value="Unassembled WGS sequence"/>
</dbReference>
<evidence type="ECO:0000256" key="1">
    <source>
        <dbReference type="SAM" id="SignalP"/>
    </source>
</evidence>
<dbReference type="RefSeq" id="XP_037226035.1">
    <property type="nucleotide sequence ID" value="XM_037358125.1"/>
</dbReference>
<comment type="caution">
    <text evidence="2">The sequence shown here is derived from an EMBL/GenBank/DDBJ whole genome shotgun (WGS) entry which is preliminary data.</text>
</comment>
<sequence length="113" mass="11720">MYAFSKFSALLALALAATSAGALEIRGYQDAQCGRLVVAHYREPGSISECINLGSGKNSASWDNLNPTGGEFLYTGVGCTGDSYILRGGSGCLAPPSGSTWRSVRVSVSNPNP</sequence>
<protein>
    <submittedName>
        <fullName evidence="2">Uncharacterized protein</fullName>
    </submittedName>
</protein>
<keyword evidence="1" id="KW-0732">Signal</keyword>
<gene>
    <name evidence="2" type="ORF">MIND_00118700</name>
</gene>
<keyword evidence="3" id="KW-1185">Reference proteome</keyword>
<dbReference type="GeneID" id="59340641"/>
<feature type="chain" id="PRO_5034369676" evidence="1">
    <location>
        <begin position="23"/>
        <end position="113"/>
    </location>
</feature>
<accession>A0A8H6TFX3</accession>
<evidence type="ECO:0000313" key="2">
    <source>
        <dbReference type="EMBL" id="KAF7316012.1"/>
    </source>
</evidence>
<feature type="signal peptide" evidence="1">
    <location>
        <begin position="1"/>
        <end position="22"/>
    </location>
</feature>
<name>A0A8H6TFX3_9AGAR</name>
<dbReference type="EMBL" id="JACAZF010000001">
    <property type="protein sequence ID" value="KAF7316012.1"/>
    <property type="molecule type" value="Genomic_DNA"/>
</dbReference>
<organism evidence="2 3">
    <name type="scientific">Mycena indigotica</name>
    <dbReference type="NCBI Taxonomy" id="2126181"/>
    <lineage>
        <taxon>Eukaryota</taxon>
        <taxon>Fungi</taxon>
        <taxon>Dikarya</taxon>
        <taxon>Basidiomycota</taxon>
        <taxon>Agaricomycotina</taxon>
        <taxon>Agaricomycetes</taxon>
        <taxon>Agaricomycetidae</taxon>
        <taxon>Agaricales</taxon>
        <taxon>Marasmiineae</taxon>
        <taxon>Mycenaceae</taxon>
        <taxon>Mycena</taxon>
    </lineage>
</organism>
<evidence type="ECO:0000313" key="3">
    <source>
        <dbReference type="Proteomes" id="UP000636479"/>
    </source>
</evidence>
<reference evidence="2" key="1">
    <citation type="submission" date="2020-05" db="EMBL/GenBank/DDBJ databases">
        <title>Mycena genomes resolve the evolution of fungal bioluminescence.</title>
        <authorList>
            <person name="Tsai I.J."/>
        </authorList>
    </citation>
    <scope>NUCLEOTIDE SEQUENCE</scope>
    <source>
        <strain evidence="2">171206Taipei</strain>
    </source>
</reference>